<dbReference type="NCBIfam" id="TIGR03023">
    <property type="entry name" value="WcaJ_sugtrans"/>
    <property type="match status" value="1"/>
</dbReference>
<accession>A0A4Y5Z3N4</accession>
<evidence type="ECO:0000256" key="1">
    <source>
        <dbReference type="ARBA" id="ARBA00004141"/>
    </source>
</evidence>
<sequence>MQLKKINALVDLELHAGDLMTAVTAAHVAHLVRFEGAAMDSTYAAAMVMLVLMTLVISMGLRVYEQPLGERPISQYLRIAASWAASFVGLMVMGYLLKLGDTFSRGWVLLTFALGLVGFALVRLIALVALRRLRERGEGIARCLLVGATDSGLHMLEQVRGNAALGMDITAYVKTSYDHGVPEGVPLAGSLLELEDILQRGEWDEVLIALPVSANRAITYAMDRMEQFVVTVKLVPDLLGRQLINHQMEDCGGVPIVTLRTSPLEGQAWLVKNIEDRVLAAGILLMISPLMLALAIGVKLSSPGPVLYRQRRIGLDGKEFEMMKFRSMPVDMEKSGKVAWGGAQNKTTTRFGKFIRQTSLDELPQFLNVLRGDMSIVGPRPERPMFVEQFKGEIDGYMHKHLVKAGITGWAQVNGWRGDTDLTRRIEHDLYYINHWSLGFDLRIIFMTLFKGFVHSEKQSSSRTGLVAGAAPEAATAPQTPVVVVEEAQ</sequence>
<dbReference type="OrthoDB" id="9808602at2"/>
<keyword evidence="4 7" id="KW-0812">Transmembrane</keyword>
<comment type="subcellular location">
    <subcellularLocation>
        <location evidence="1">Membrane</location>
        <topology evidence="1">Multi-pass membrane protein</topology>
    </subcellularLocation>
</comment>
<evidence type="ECO:0000256" key="6">
    <source>
        <dbReference type="ARBA" id="ARBA00023136"/>
    </source>
</evidence>
<feature type="transmembrane region" description="Helical" evidence="7">
    <location>
        <begin position="109"/>
        <end position="130"/>
    </location>
</feature>
<dbReference type="Gene3D" id="3.40.50.720">
    <property type="entry name" value="NAD(P)-binding Rossmann-like Domain"/>
    <property type="match status" value="1"/>
</dbReference>
<proteinExistence type="inferred from homology"/>
<dbReference type="InterPro" id="IPR017473">
    <property type="entry name" value="Undecaprenyl-P_gluc_Ptfrase"/>
</dbReference>
<name>A0A4Y5Z3N4_9GAMM</name>
<keyword evidence="3 9" id="KW-0808">Transferase</keyword>
<dbReference type="PANTHER" id="PTHR30576:SF0">
    <property type="entry name" value="UNDECAPRENYL-PHOSPHATE N-ACETYLGALACTOSAMINYL 1-PHOSPHATE TRANSFERASE-RELATED"/>
    <property type="match status" value="1"/>
</dbReference>
<dbReference type="NCBIfam" id="TIGR03025">
    <property type="entry name" value="EPS_sugtrans"/>
    <property type="match status" value="1"/>
</dbReference>
<evidence type="ECO:0000313" key="10">
    <source>
        <dbReference type="Proteomes" id="UP000316093"/>
    </source>
</evidence>
<feature type="transmembrane region" description="Helical" evidence="7">
    <location>
        <begin position="43"/>
        <end position="64"/>
    </location>
</feature>
<gene>
    <name evidence="9" type="ORF">FIV34_11015</name>
</gene>
<dbReference type="Pfam" id="PF02397">
    <property type="entry name" value="Bac_transf"/>
    <property type="match status" value="1"/>
</dbReference>
<dbReference type="AlphaFoldDB" id="A0A4Y5Z3N4"/>
<dbReference type="KEGG" id="lpy:FIV34_11015"/>
<evidence type="ECO:0000256" key="5">
    <source>
        <dbReference type="ARBA" id="ARBA00022989"/>
    </source>
</evidence>
<dbReference type="EMBL" id="CP041046">
    <property type="protein sequence ID" value="QDE39694.1"/>
    <property type="molecule type" value="Genomic_DNA"/>
</dbReference>
<comment type="similarity">
    <text evidence="2">Belongs to the bacterial sugar transferase family.</text>
</comment>
<dbReference type="InterPro" id="IPR003362">
    <property type="entry name" value="Bact_transf"/>
</dbReference>
<protein>
    <submittedName>
        <fullName evidence="9">Undecaprenyl-phosphate glucose phosphotransferase</fullName>
        <ecNumber evidence="9">2.7.8.31</ecNumber>
    </submittedName>
</protein>
<evidence type="ECO:0000259" key="8">
    <source>
        <dbReference type="Pfam" id="PF02397"/>
    </source>
</evidence>
<dbReference type="PANTHER" id="PTHR30576">
    <property type="entry name" value="COLANIC BIOSYNTHESIS UDP-GLUCOSE LIPID CARRIER TRANSFERASE"/>
    <property type="match status" value="1"/>
</dbReference>
<dbReference type="GO" id="GO:0016020">
    <property type="term" value="C:membrane"/>
    <property type="evidence" value="ECO:0007669"/>
    <property type="project" value="UniProtKB-SubCell"/>
</dbReference>
<dbReference type="InterPro" id="IPR017475">
    <property type="entry name" value="EPS_sugar_tfrase"/>
</dbReference>
<evidence type="ECO:0000256" key="4">
    <source>
        <dbReference type="ARBA" id="ARBA00022692"/>
    </source>
</evidence>
<feature type="transmembrane region" description="Helical" evidence="7">
    <location>
        <begin position="76"/>
        <end position="97"/>
    </location>
</feature>
<dbReference type="EC" id="2.7.8.31" evidence="9"/>
<evidence type="ECO:0000256" key="7">
    <source>
        <dbReference type="SAM" id="Phobius"/>
    </source>
</evidence>
<keyword evidence="5 7" id="KW-1133">Transmembrane helix</keyword>
<dbReference type="Proteomes" id="UP000316093">
    <property type="component" value="Chromosome"/>
</dbReference>
<evidence type="ECO:0000313" key="9">
    <source>
        <dbReference type="EMBL" id="QDE39694.1"/>
    </source>
</evidence>
<feature type="transmembrane region" description="Helical" evidence="7">
    <location>
        <begin position="278"/>
        <end position="298"/>
    </location>
</feature>
<keyword evidence="6 7" id="KW-0472">Membrane</keyword>
<dbReference type="RefSeq" id="WP_139982655.1">
    <property type="nucleotide sequence ID" value="NZ_CP041046.1"/>
</dbReference>
<dbReference type="Pfam" id="PF13727">
    <property type="entry name" value="CoA_binding_3"/>
    <property type="match status" value="1"/>
</dbReference>
<dbReference type="GO" id="GO:0089702">
    <property type="term" value="F:undecaprenyl-phosphate glucose phosphotransferase activity"/>
    <property type="evidence" value="ECO:0007669"/>
    <property type="project" value="UniProtKB-EC"/>
</dbReference>
<organism evidence="9 10">
    <name type="scientific">Luteibacter pinisoli</name>
    <dbReference type="NCBI Taxonomy" id="2589080"/>
    <lineage>
        <taxon>Bacteria</taxon>
        <taxon>Pseudomonadati</taxon>
        <taxon>Pseudomonadota</taxon>
        <taxon>Gammaproteobacteria</taxon>
        <taxon>Lysobacterales</taxon>
        <taxon>Rhodanobacteraceae</taxon>
        <taxon>Luteibacter</taxon>
    </lineage>
</organism>
<evidence type="ECO:0000256" key="3">
    <source>
        <dbReference type="ARBA" id="ARBA00022679"/>
    </source>
</evidence>
<reference evidence="9 10" key="1">
    <citation type="submission" date="2019-06" db="EMBL/GenBank/DDBJ databases">
        <title>A complete genome sequence for Luteibacter pinisoli MAH-14.</title>
        <authorList>
            <person name="Baltrus D.A."/>
        </authorList>
    </citation>
    <scope>NUCLEOTIDE SEQUENCE [LARGE SCALE GENOMIC DNA]</scope>
    <source>
        <strain evidence="9 10">MAH-14</strain>
    </source>
</reference>
<feature type="domain" description="Bacterial sugar transferase" evidence="8">
    <location>
        <begin position="272"/>
        <end position="451"/>
    </location>
</feature>
<keyword evidence="10" id="KW-1185">Reference proteome</keyword>
<evidence type="ECO:0000256" key="2">
    <source>
        <dbReference type="ARBA" id="ARBA00006464"/>
    </source>
</evidence>